<dbReference type="Pfam" id="PF01936">
    <property type="entry name" value="NYN"/>
    <property type="match status" value="1"/>
</dbReference>
<gene>
    <name evidence="2" type="ORF">NO1_0965</name>
</gene>
<organism evidence="2 3">
    <name type="scientific">Termititenax aidoneus</name>
    <dbReference type="NCBI Taxonomy" id="2218524"/>
    <lineage>
        <taxon>Bacteria</taxon>
        <taxon>Bacillati</taxon>
        <taxon>Candidatus Margulisiibacteriota</taxon>
        <taxon>Candidatus Termititenacia</taxon>
        <taxon>Candidatus Termititenacales</taxon>
        <taxon>Candidatus Termititenacaceae</taxon>
        <taxon>Candidatus Termititenax</taxon>
    </lineage>
</organism>
<protein>
    <recommendedName>
        <fullName evidence="1">NYN domain-containing protein</fullName>
    </recommendedName>
</protein>
<dbReference type="GO" id="GO:0004540">
    <property type="term" value="F:RNA nuclease activity"/>
    <property type="evidence" value="ECO:0007669"/>
    <property type="project" value="InterPro"/>
</dbReference>
<accession>A0A388TCT8</accession>
<keyword evidence="3" id="KW-1185">Reference proteome</keyword>
<evidence type="ECO:0000313" key="3">
    <source>
        <dbReference type="Proteomes" id="UP000269352"/>
    </source>
</evidence>
<comment type="caution">
    <text evidence="2">The sequence shown here is derived from an EMBL/GenBank/DDBJ whole genome shotgun (WGS) entry which is preliminary data.</text>
</comment>
<dbReference type="PANTHER" id="PTHR35458">
    <property type="entry name" value="SLR0755 PROTEIN"/>
    <property type="match status" value="1"/>
</dbReference>
<proteinExistence type="predicted"/>
<dbReference type="CDD" id="cd18722">
    <property type="entry name" value="PIN_NicB-like"/>
    <property type="match status" value="1"/>
</dbReference>
<evidence type="ECO:0000259" key="1">
    <source>
        <dbReference type="Pfam" id="PF01936"/>
    </source>
</evidence>
<evidence type="ECO:0000313" key="2">
    <source>
        <dbReference type="EMBL" id="GBR73623.1"/>
    </source>
</evidence>
<dbReference type="Gene3D" id="3.40.50.1010">
    <property type="entry name" value="5'-nuclease"/>
    <property type="match status" value="1"/>
</dbReference>
<dbReference type="AlphaFoldDB" id="A0A388TCT8"/>
<dbReference type="InterPro" id="IPR021139">
    <property type="entry name" value="NYN"/>
</dbReference>
<dbReference type="Proteomes" id="UP000269352">
    <property type="component" value="Unassembled WGS sequence"/>
</dbReference>
<dbReference type="InterPro" id="IPR047140">
    <property type="entry name" value="LabA"/>
</dbReference>
<dbReference type="PANTHER" id="PTHR35458:SF8">
    <property type="entry name" value="SLR0650 PROTEIN"/>
    <property type="match status" value="1"/>
</dbReference>
<name>A0A388TCT8_TERA1</name>
<reference evidence="2 3" key="1">
    <citation type="journal article" date="2019" name="ISME J.">
        <title>Genome analyses of uncultured TG2/ZB3 bacteria in 'Margulisbacteria' specifically attached to ectosymbiotic spirochetes of protists in the termite gut.</title>
        <authorList>
            <person name="Utami Y.D."/>
            <person name="Kuwahara H."/>
            <person name="Igai K."/>
            <person name="Murakami T."/>
            <person name="Sugaya K."/>
            <person name="Morikawa T."/>
            <person name="Nagura Y."/>
            <person name="Yuki M."/>
            <person name="Deevong P."/>
            <person name="Inoue T."/>
            <person name="Kihara K."/>
            <person name="Lo N."/>
            <person name="Yamada A."/>
            <person name="Ohkuma M."/>
            <person name="Hongoh Y."/>
        </authorList>
    </citation>
    <scope>NUCLEOTIDE SEQUENCE [LARGE SCALE GENOMIC DNA]</scope>
    <source>
        <strain evidence="2">NkOx7-01</strain>
    </source>
</reference>
<feature type="domain" description="NYN" evidence="1">
    <location>
        <begin position="5"/>
        <end position="155"/>
    </location>
</feature>
<sequence length="232" mass="26932">MSDLRVSFYIDGFNIYHRLKDYQRKTGKVYNWLDYKKLCLSFLREKETLADLYFFTAVSDEFGEASVARHNKYITALEWQGVKIVSGYFSKKKKKCRVENCDYKGSKYFRDREEKQTDVNIALQIIKDAIQNKYDKCFLLSGDNDFAPVLKTVMEVYPNKQVGLITPPFEDGIVNLAPMTELKSAAYENKQTHKKLSIKLHFNDLQGFSLPATLEKADGQSSIKMPKEYTTF</sequence>
<dbReference type="EMBL" id="BGZN01000015">
    <property type="protein sequence ID" value="GBR73623.1"/>
    <property type="molecule type" value="Genomic_DNA"/>
</dbReference>